<evidence type="ECO:0000313" key="6">
    <source>
        <dbReference type="EMBL" id="MDE1460354.1"/>
    </source>
</evidence>
<feature type="chain" id="PRO_5045132752" evidence="5">
    <location>
        <begin position="23"/>
        <end position="225"/>
    </location>
</feature>
<evidence type="ECO:0000256" key="4">
    <source>
        <dbReference type="ARBA" id="ARBA00022927"/>
    </source>
</evidence>
<evidence type="ECO:0000313" key="7">
    <source>
        <dbReference type="Proteomes" id="UP001528823"/>
    </source>
</evidence>
<dbReference type="InterPro" id="IPR029046">
    <property type="entry name" value="LolA/LolB/LppX"/>
</dbReference>
<dbReference type="CDD" id="cd16325">
    <property type="entry name" value="LolA"/>
    <property type="match status" value="1"/>
</dbReference>
<evidence type="ECO:0000256" key="3">
    <source>
        <dbReference type="ARBA" id="ARBA00022729"/>
    </source>
</evidence>
<comment type="caution">
    <text evidence="6">The sequence shown here is derived from an EMBL/GenBank/DDBJ whole genome shotgun (WGS) entry which is preliminary data.</text>
</comment>
<protein>
    <submittedName>
        <fullName evidence="6">Outer membrane lipoprotein carrier protein LolA</fullName>
    </submittedName>
</protein>
<keyword evidence="6" id="KW-0449">Lipoprotein</keyword>
<dbReference type="Proteomes" id="UP001528823">
    <property type="component" value="Unassembled WGS sequence"/>
</dbReference>
<dbReference type="EMBL" id="JAPMOU010000001">
    <property type="protein sequence ID" value="MDE1460354.1"/>
    <property type="molecule type" value="Genomic_DNA"/>
</dbReference>
<keyword evidence="4" id="KW-0653">Protein transport</keyword>
<evidence type="ECO:0000256" key="1">
    <source>
        <dbReference type="ARBA" id="ARBA00011245"/>
    </source>
</evidence>
<keyword evidence="7" id="KW-1185">Reference proteome</keyword>
<dbReference type="Pfam" id="PF19574">
    <property type="entry name" value="LolA_3"/>
    <property type="match status" value="1"/>
</dbReference>
<dbReference type="Gene3D" id="2.50.20.10">
    <property type="entry name" value="Lipoprotein localisation LolA/LolB/LppX"/>
    <property type="match status" value="1"/>
</dbReference>
<feature type="signal peptide" evidence="5">
    <location>
        <begin position="1"/>
        <end position="22"/>
    </location>
</feature>
<accession>A0ABT5U1W9</accession>
<evidence type="ECO:0000256" key="5">
    <source>
        <dbReference type="SAM" id="SignalP"/>
    </source>
</evidence>
<keyword evidence="2" id="KW-0813">Transport</keyword>
<organism evidence="6 7">
    <name type="scientific">Spartinivicinus poritis</name>
    <dbReference type="NCBI Taxonomy" id="2994640"/>
    <lineage>
        <taxon>Bacteria</taxon>
        <taxon>Pseudomonadati</taxon>
        <taxon>Pseudomonadota</taxon>
        <taxon>Gammaproteobacteria</taxon>
        <taxon>Oceanospirillales</taxon>
        <taxon>Zooshikellaceae</taxon>
        <taxon>Spartinivicinus</taxon>
    </lineage>
</organism>
<dbReference type="RefSeq" id="WP_274686729.1">
    <property type="nucleotide sequence ID" value="NZ_JAPMOU010000001.1"/>
</dbReference>
<dbReference type="InterPro" id="IPR004564">
    <property type="entry name" value="OM_lipoprot_carrier_LolA-like"/>
</dbReference>
<comment type="subunit">
    <text evidence="1">Monomer.</text>
</comment>
<sequence length="225" mass="25266">MIKLLLKTLLLTTLLLVGVANGATEIPDFSMAEKLQQPVPAIEFLNKKLVLKNNIKGEFNQEKHIKVLSRPLKSSGKFNLSEQQGLIWNTQQPTKNRIKVNSIGLYEWKSSGSDFNQGQWQIKPESQSAGFSRYAKSFQALLNADIKQLQQEFDLYWQHTPNNWQLGLKPKQSSQLAKLISWIKVVGSDRVNMIQIREQSGDFSQIGLSSIAPLSSGAPADDNTK</sequence>
<reference evidence="6 7" key="1">
    <citation type="submission" date="2022-11" db="EMBL/GenBank/DDBJ databases">
        <title>Spartinivicinus poritis sp. nov., isolated from scleractinian coral Porites lutea.</title>
        <authorList>
            <person name="Zhang G."/>
            <person name="Cai L."/>
            <person name="Wei Q."/>
        </authorList>
    </citation>
    <scope>NUCLEOTIDE SEQUENCE [LARGE SCALE GENOMIC DNA]</scope>
    <source>
        <strain evidence="6 7">A2-2</strain>
    </source>
</reference>
<proteinExistence type="predicted"/>
<gene>
    <name evidence="6" type="ORF">ORQ98_00105</name>
</gene>
<name>A0ABT5U1W9_9GAMM</name>
<keyword evidence="3 5" id="KW-0732">Signal</keyword>
<evidence type="ECO:0000256" key="2">
    <source>
        <dbReference type="ARBA" id="ARBA00022448"/>
    </source>
</evidence>
<dbReference type="SUPFAM" id="SSF89392">
    <property type="entry name" value="Prokaryotic lipoproteins and lipoprotein localization factors"/>
    <property type="match status" value="1"/>
</dbReference>